<feature type="transmembrane region" description="Helical" evidence="2">
    <location>
        <begin position="32"/>
        <end position="54"/>
    </location>
</feature>
<feature type="transmembrane region" description="Helical" evidence="2">
    <location>
        <begin position="521"/>
        <end position="540"/>
    </location>
</feature>
<dbReference type="NCBIfam" id="NF047321">
    <property type="entry name" value="SCO7613_CTERM"/>
    <property type="match status" value="1"/>
</dbReference>
<evidence type="ECO:0000313" key="3">
    <source>
        <dbReference type="EMBL" id="OZG61079.1"/>
    </source>
</evidence>
<feature type="transmembrane region" description="Helical" evidence="2">
    <location>
        <begin position="60"/>
        <end position="81"/>
    </location>
</feature>
<dbReference type="Proteomes" id="UP000216871">
    <property type="component" value="Unassembled WGS sequence"/>
</dbReference>
<evidence type="ECO:0000313" key="4">
    <source>
        <dbReference type="Proteomes" id="UP000216871"/>
    </source>
</evidence>
<dbReference type="EMBL" id="MWWW01000004">
    <property type="protein sequence ID" value="OZG61079.1"/>
    <property type="molecule type" value="Genomic_DNA"/>
</dbReference>
<feature type="transmembrane region" description="Helical" evidence="2">
    <location>
        <begin position="603"/>
        <end position="622"/>
    </location>
</feature>
<proteinExistence type="predicted"/>
<organism evidence="3 4">
    <name type="scientific">Bifidobacterium myosotis</name>
    <dbReference type="NCBI Taxonomy" id="1630166"/>
    <lineage>
        <taxon>Bacteria</taxon>
        <taxon>Bacillati</taxon>
        <taxon>Actinomycetota</taxon>
        <taxon>Actinomycetes</taxon>
        <taxon>Bifidobacteriales</taxon>
        <taxon>Bifidobacteriaceae</taxon>
        <taxon>Bifidobacterium</taxon>
    </lineage>
</organism>
<evidence type="ECO:0000256" key="1">
    <source>
        <dbReference type="SAM" id="MobiDB-lite"/>
    </source>
</evidence>
<keyword evidence="2" id="KW-0472">Membrane</keyword>
<keyword evidence="4" id="KW-1185">Reference proteome</keyword>
<feature type="transmembrane region" description="Helical" evidence="2">
    <location>
        <begin position="628"/>
        <end position="646"/>
    </location>
</feature>
<name>A0A261FPL9_9BIFI</name>
<feature type="transmembrane region" description="Helical" evidence="2">
    <location>
        <begin position="577"/>
        <end position="596"/>
    </location>
</feature>
<evidence type="ECO:0000256" key="2">
    <source>
        <dbReference type="SAM" id="Phobius"/>
    </source>
</evidence>
<feature type="compositionally biased region" description="Polar residues" evidence="1">
    <location>
        <begin position="184"/>
        <end position="194"/>
    </location>
</feature>
<comment type="caution">
    <text evidence="3">The sequence shown here is derived from an EMBL/GenBank/DDBJ whole genome shotgun (WGS) entry which is preliminary data.</text>
</comment>
<feature type="transmembrane region" description="Helical" evidence="2">
    <location>
        <begin position="291"/>
        <end position="312"/>
    </location>
</feature>
<dbReference type="AlphaFoldDB" id="A0A261FPL9"/>
<feature type="transmembrane region" description="Helical" evidence="2">
    <location>
        <begin position="204"/>
        <end position="221"/>
    </location>
</feature>
<accession>A0A261FPL9</accession>
<gene>
    <name evidence="3" type="ORF">BMYO_0378</name>
</gene>
<keyword evidence="2" id="KW-0812">Transmembrane</keyword>
<dbReference type="InterPro" id="IPR058062">
    <property type="entry name" value="SCO7613_C"/>
</dbReference>
<feature type="compositionally biased region" description="Polar residues" evidence="1">
    <location>
        <begin position="1"/>
        <end position="10"/>
    </location>
</feature>
<reference evidence="3 4" key="1">
    <citation type="journal article" date="2017" name="BMC Genomics">
        <title>Comparative genomic and phylogenomic analyses of the Bifidobacteriaceae family.</title>
        <authorList>
            <person name="Lugli G.A."/>
            <person name="Milani C."/>
            <person name="Turroni F."/>
            <person name="Duranti S."/>
            <person name="Mancabelli L."/>
            <person name="Mangifesta M."/>
            <person name="Ferrario C."/>
            <person name="Modesto M."/>
            <person name="Mattarelli P."/>
            <person name="Jiri K."/>
            <person name="van Sinderen D."/>
            <person name="Ventura M."/>
        </authorList>
    </citation>
    <scope>NUCLEOTIDE SEQUENCE [LARGE SCALE GENOMIC DNA]</scope>
    <source>
        <strain evidence="3 4">DSM 100196</strain>
    </source>
</reference>
<feature type="transmembrane region" description="Helical" evidence="2">
    <location>
        <begin position="324"/>
        <end position="345"/>
    </location>
</feature>
<feature type="region of interest" description="Disordered" evidence="1">
    <location>
        <begin position="158"/>
        <end position="196"/>
    </location>
</feature>
<sequence length="666" mass="70427">MVQPMPQSTAPHAVRPDDATQPAKPRYSSVQILLLILGVSLVTIAVLAFASVAYDMLGDIGRALCIGVVGLVALAAGALLARWLRVTAEGLTWAGLAALTIDAILIGRMPIVMIRVPSGFASGIIVLLLTFVALTLRRIPIPERSVVTAEASGYGTPAAPPNGGPSAFSPSHTPATVPDHPGAPNQSAPATTPAKSHGIPLRAYSLYATFSLPCAMVLLMTDLPLWDSGVRNTLAAAAAALVASIAAAVIHTDRRSRTSDFEWLASLITAMLLLTPLSFSMFGTASDGEPFAVATAICGIIPAIWALVLIAAHRRVSWGNGRPFTALLRVPPTVGFFWTCTAISVPLHRALDPTLSGDAVARMAAYLPSVAVGAVAISLGCLLPRSGRCTAISPAERTAASGVGSFILAVISVSEFSRDDLPSLVTAMAAFIVMLTVCVIAELRAANPLPVQPSPSEPTVQPAPTAQPIPTAQPMPAMSTVPQQPEHRTRGLDRPVVLATWITGSVAVILVLWSWAVSRPYAPADLIAMLIGAATLIVGVHRLAVNPRLRSWPALWLPLTLLMAPPLLMSWYESPSFPRMLALFAIALCTVLIGALRGLQAPLLYGTVVLVAHVLTVIWPWLAEFSRQYWWVWLLIGGVLLIVVAARYEASLKSLRTFGVRISELR</sequence>
<feature type="transmembrane region" description="Helical" evidence="2">
    <location>
        <begin position="552"/>
        <end position="571"/>
    </location>
</feature>
<feature type="region of interest" description="Disordered" evidence="1">
    <location>
        <begin position="452"/>
        <end position="486"/>
    </location>
</feature>
<feature type="transmembrane region" description="Helical" evidence="2">
    <location>
        <begin position="365"/>
        <end position="383"/>
    </location>
</feature>
<feature type="transmembrane region" description="Helical" evidence="2">
    <location>
        <begin position="93"/>
        <end position="113"/>
    </location>
</feature>
<feature type="region of interest" description="Disordered" evidence="1">
    <location>
        <begin position="1"/>
        <end position="23"/>
    </location>
</feature>
<feature type="transmembrane region" description="Helical" evidence="2">
    <location>
        <begin position="395"/>
        <end position="413"/>
    </location>
</feature>
<keyword evidence="2" id="KW-1133">Transmembrane helix</keyword>
<feature type="transmembrane region" description="Helical" evidence="2">
    <location>
        <begin position="263"/>
        <end position="285"/>
    </location>
</feature>
<protein>
    <submittedName>
        <fullName evidence="3">Uncharacterized protein</fullName>
    </submittedName>
</protein>
<feature type="transmembrane region" description="Helical" evidence="2">
    <location>
        <begin position="233"/>
        <end position="251"/>
    </location>
</feature>
<feature type="transmembrane region" description="Helical" evidence="2">
    <location>
        <begin position="425"/>
        <end position="443"/>
    </location>
</feature>
<feature type="transmembrane region" description="Helical" evidence="2">
    <location>
        <begin position="119"/>
        <end position="136"/>
    </location>
</feature>
<feature type="transmembrane region" description="Helical" evidence="2">
    <location>
        <begin position="496"/>
        <end position="515"/>
    </location>
</feature>